<evidence type="ECO:0000313" key="1">
    <source>
        <dbReference type="EMBL" id="RAH41210.1"/>
    </source>
</evidence>
<accession>A0ACD1FW24</accession>
<protein>
    <submittedName>
        <fullName evidence="1">NAD(P)-binding protein</fullName>
    </submittedName>
</protein>
<dbReference type="Proteomes" id="UP000249057">
    <property type="component" value="Unassembled WGS sequence"/>
</dbReference>
<dbReference type="EMBL" id="KZ825392">
    <property type="protein sequence ID" value="RAH41210.1"/>
    <property type="molecule type" value="Genomic_DNA"/>
</dbReference>
<organism evidence="1 2">
    <name type="scientific">Aspergillus brunneoviolaceus CBS 621.78</name>
    <dbReference type="NCBI Taxonomy" id="1450534"/>
    <lineage>
        <taxon>Eukaryota</taxon>
        <taxon>Fungi</taxon>
        <taxon>Dikarya</taxon>
        <taxon>Ascomycota</taxon>
        <taxon>Pezizomycotina</taxon>
        <taxon>Eurotiomycetes</taxon>
        <taxon>Eurotiomycetidae</taxon>
        <taxon>Eurotiales</taxon>
        <taxon>Aspergillaceae</taxon>
        <taxon>Aspergillus</taxon>
        <taxon>Aspergillus subgen. Circumdati</taxon>
    </lineage>
</organism>
<reference evidence="1" key="1">
    <citation type="submission" date="2018-02" db="EMBL/GenBank/DDBJ databases">
        <title>The genomes of Aspergillus section Nigri reveals drivers in fungal speciation.</title>
        <authorList>
            <consortium name="DOE Joint Genome Institute"/>
            <person name="Vesth T.C."/>
            <person name="Nybo J."/>
            <person name="Theobald S."/>
            <person name="Brandl J."/>
            <person name="Frisvad J.C."/>
            <person name="Nielsen K.F."/>
            <person name="Lyhne E.K."/>
            <person name="Kogle M.E."/>
            <person name="Kuo A."/>
            <person name="Riley R."/>
            <person name="Clum A."/>
            <person name="Nolan M."/>
            <person name="Lipzen A."/>
            <person name="Salamov A."/>
            <person name="Henrissat B."/>
            <person name="Wiebenga A."/>
            <person name="De vries R.P."/>
            <person name="Grigoriev I.V."/>
            <person name="Mortensen U.H."/>
            <person name="Andersen M.R."/>
            <person name="Baker S.E."/>
        </authorList>
    </citation>
    <scope>NUCLEOTIDE SEQUENCE</scope>
    <source>
        <strain evidence="1">CBS 621.78</strain>
    </source>
</reference>
<proteinExistence type="predicted"/>
<evidence type="ECO:0000313" key="2">
    <source>
        <dbReference type="Proteomes" id="UP000249057"/>
    </source>
</evidence>
<name>A0ACD1FW24_9EURO</name>
<gene>
    <name evidence="1" type="ORF">BO95DRAFT_373724</name>
</gene>
<sequence length="326" mass="36132">MSPRLVVVIGATGSQGGSVARELLKSPQLYQVRAVTRDPSKPAAQELATLGAEIQAADLGDGVEALTAVFAGADAVFALTDFWATQSSEVEIAQGRAIVDAAARTSTLQHFVWSALPDPEKLPGGALMHIHHWKGKSLVTDYIQQQHPNLWAATTTVLFPNYFENCLTHPERYLSKPDAQGVYNMSFPHGPLTVMPNVSIRDTGKLVRLVRLVLESGSTYFTRTIAFYCQALSEAEKLASIGRKYNLQTKYQTLDPDDYERLLETRDGMSPVIALDFTEQLLMFERFGNVYDTPEIVQAKEIPGLKLQTWAEFLAEHDLLAYMKKL</sequence>
<keyword evidence="2" id="KW-1185">Reference proteome</keyword>